<dbReference type="AlphaFoldDB" id="A0A9D2PTZ4"/>
<dbReference type="PROSITE" id="PS50931">
    <property type="entry name" value="HTH_LYSR"/>
    <property type="match status" value="1"/>
</dbReference>
<reference evidence="6" key="1">
    <citation type="journal article" date="2021" name="PeerJ">
        <title>Extensive microbial diversity within the chicken gut microbiome revealed by metagenomics and culture.</title>
        <authorList>
            <person name="Gilroy R."/>
            <person name="Ravi A."/>
            <person name="Getino M."/>
            <person name="Pursley I."/>
            <person name="Horton D.L."/>
            <person name="Alikhan N.F."/>
            <person name="Baker D."/>
            <person name="Gharbi K."/>
            <person name="Hall N."/>
            <person name="Watson M."/>
            <person name="Adriaenssens E.M."/>
            <person name="Foster-Nyarko E."/>
            <person name="Jarju S."/>
            <person name="Secka A."/>
            <person name="Antonio M."/>
            <person name="Oren A."/>
            <person name="Chaudhuri R.R."/>
            <person name="La Ragione R."/>
            <person name="Hildebrand F."/>
            <person name="Pallen M.J."/>
        </authorList>
    </citation>
    <scope>NUCLEOTIDE SEQUENCE</scope>
    <source>
        <strain evidence="6">CHK198-12963</strain>
    </source>
</reference>
<evidence type="ECO:0000313" key="7">
    <source>
        <dbReference type="Proteomes" id="UP000823863"/>
    </source>
</evidence>
<feature type="domain" description="HTH lysR-type" evidence="5">
    <location>
        <begin position="1"/>
        <end position="58"/>
    </location>
</feature>
<gene>
    <name evidence="6" type="ORF">H9931_03150</name>
</gene>
<dbReference type="PANTHER" id="PTHR30346">
    <property type="entry name" value="TRANSCRIPTIONAL DUAL REGULATOR HCAR-RELATED"/>
    <property type="match status" value="1"/>
</dbReference>
<dbReference type="Proteomes" id="UP000823863">
    <property type="component" value="Unassembled WGS sequence"/>
</dbReference>
<dbReference type="Pfam" id="PF03466">
    <property type="entry name" value="LysR_substrate"/>
    <property type="match status" value="1"/>
</dbReference>
<dbReference type="PANTHER" id="PTHR30346:SF0">
    <property type="entry name" value="HCA OPERON TRANSCRIPTIONAL ACTIVATOR HCAR"/>
    <property type="match status" value="1"/>
</dbReference>
<evidence type="ECO:0000256" key="3">
    <source>
        <dbReference type="ARBA" id="ARBA00023125"/>
    </source>
</evidence>
<dbReference type="InterPro" id="IPR005119">
    <property type="entry name" value="LysR_subst-bd"/>
</dbReference>
<evidence type="ECO:0000256" key="2">
    <source>
        <dbReference type="ARBA" id="ARBA00023015"/>
    </source>
</evidence>
<evidence type="ECO:0000256" key="1">
    <source>
        <dbReference type="ARBA" id="ARBA00009437"/>
    </source>
</evidence>
<keyword evidence="2" id="KW-0805">Transcription regulation</keyword>
<dbReference type="InterPro" id="IPR036390">
    <property type="entry name" value="WH_DNA-bd_sf"/>
</dbReference>
<proteinExistence type="inferred from homology"/>
<dbReference type="GO" id="GO:0003700">
    <property type="term" value="F:DNA-binding transcription factor activity"/>
    <property type="evidence" value="ECO:0007669"/>
    <property type="project" value="InterPro"/>
</dbReference>
<protein>
    <submittedName>
        <fullName evidence="6">LysR family transcriptional regulator</fullName>
    </submittedName>
</protein>
<evidence type="ECO:0000256" key="4">
    <source>
        <dbReference type="ARBA" id="ARBA00023163"/>
    </source>
</evidence>
<dbReference type="GO" id="GO:0032993">
    <property type="term" value="C:protein-DNA complex"/>
    <property type="evidence" value="ECO:0007669"/>
    <property type="project" value="TreeGrafter"/>
</dbReference>
<dbReference type="SUPFAM" id="SSF53850">
    <property type="entry name" value="Periplasmic binding protein-like II"/>
    <property type="match status" value="1"/>
</dbReference>
<comment type="caution">
    <text evidence="6">The sequence shown here is derived from an EMBL/GenBank/DDBJ whole genome shotgun (WGS) entry which is preliminary data.</text>
</comment>
<evidence type="ECO:0000313" key="6">
    <source>
        <dbReference type="EMBL" id="HJC65706.1"/>
    </source>
</evidence>
<comment type="similarity">
    <text evidence="1">Belongs to the LysR transcriptional regulatory family.</text>
</comment>
<dbReference type="Pfam" id="PF00126">
    <property type="entry name" value="HTH_1"/>
    <property type="match status" value="1"/>
</dbReference>
<reference evidence="6" key="2">
    <citation type="submission" date="2021-04" db="EMBL/GenBank/DDBJ databases">
        <authorList>
            <person name="Gilroy R."/>
        </authorList>
    </citation>
    <scope>NUCLEOTIDE SEQUENCE</scope>
    <source>
        <strain evidence="6">CHK198-12963</strain>
    </source>
</reference>
<accession>A0A9D2PTZ4</accession>
<dbReference type="GO" id="GO:0003677">
    <property type="term" value="F:DNA binding"/>
    <property type="evidence" value="ECO:0007669"/>
    <property type="project" value="UniProtKB-KW"/>
</dbReference>
<dbReference type="CDD" id="cd05466">
    <property type="entry name" value="PBP2_LTTR_substrate"/>
    <property type="match status" value="1"/>
</dbReference>
<dbReference type="EMBL" id="DWWB01000013">
    <property type="protein sequence ID" value="HJC65706.1"/>
    <property type="molecule type" value="Genomic_DNA"/>
</dbReference>
<keyword evidence="3" id="KW-0238">DNA-binding</keyword>
<sequence length="312" mass="35723">MNKSDLEKIIAIAEEGSMARAAQKLYITQPALSKCLTKVEDSLGEALFVRRPNGMIPTYAGECLVRKAYQIMKLYDDVEMEFCELNQMHRGVLRLGTAERLGALVLPELLLNFKRQYPNIKIEIVEENSMDLEEKLLIGALEIAILCLPLKNANVSYQVFYEDPIYVALPSGHPLNDRAYQKEGSGEKYLDLEKLRGEEFILTRHVKKTRMAADRILANLGNDYEVMMESANIETVIRLVASGLGISLIPSIFARTYKTGDKIKYYRIEERYHPVWQWAVIYADSIENLTRPSKELYRILCEKGCQLPNYIE</sequence>
<dbReference type="SUPFAM" id="SSF46785">
    <property type="entry name" value="Winged helix' DNA-binding domain"/>
    <property type="match status" value="1"/>
</dbReference>
<keyword evidence="4" id="KW-0804">Transcription</keyword>
<dbReference type="Gene3D" id="1.10.10.10">
    <property type="entry name" value="Winged helix-like DNA-binding domain superfamily/Winged helix DNA-binding domain"/>
    <property type="match status" value="1"/>
</dbReference>
<organism evidence="6 7">
    <name type="scientific">Candidatus Enterocloster excrementigallinarum</name>
    <dbReference type="NCBI Taxonomy" id="2838558"/>
    <lineage>
        <taxon>Bacteria</taxon>
        <taxon>Bacillati</taxon>
        <taxon>Bacillota</taxon>
        <taxon>Clostridia</taxon>
        <taxon>Lachnospirales</taxon>
        <taxon>Lachnospiraceae</taxon>
        <taxon>Enterocloster</taxon>
    </lineage>
</organism>
<dbReference type="Gene3D" id="3.40.190.290">
    <property type="match status" value="1"/>
</dbReference>
<dbReference type="PRINTS" id="PR00039">
    <property type="entry name" value="HTHLYSR"/>
</dbReference>
<name>A0A9D2PTZ4_9FIRM</name>
<dbReference type="InterPro" id="IPR036388">
    <property type="entry name" value="WH-like_DNA-bd_sf"/>
</dbReference>
<dbReference type="InterPro" id="IPR000847">
    <property type="entry name" value="LysR_HTH_N"/>
</dbReference>
<evidence type="ECO:0000259" key="5">
    <source>
        <dbReference type="PROSITE" id="PS50931"/>
    </source>
</evidence>